<evidence type="ECO:0000256" key="1">
    <source>
        <dbReference type="SAM" id="MobiDB-lite"/>
    </source>
</evidence>
<dbReference type="Pfam" id="PF12095">
    <property type="entry name" value="CRR7"/>
    <property type="match status" value="1"/>
</dbReference>
<dbReference type="AlphaFoldDB" id="A0A9Q0C452"/>
<evidence type="ECO:0000313" key="3">
    <source>
        <dbReference type="Proteomes" id="UP001151287"/>
    </source>
</evidence>
<feature type="region of interest" description="Disordered" evidence="1">
    <location>
        <begin position="1"/>
        <end position="25"/>
    </location>
</feature>
<dbReference type="PANTHER" id="PTHR36803:SF1">
    <property type="entry name" value="PROTEIN CHLORORESPIRATORY REDUCTION 7, CHLOROPLASTIC"/>
    <property type="match status" value="1"/>
</dbReference>
<name>A0A9Q0C452_9POAL</name>
<gene>
    <name evidence="2" type="ORF">LUZ63_018289</name>
</gene>
<accession>A0A9Q0C452</accession>
<reference evidence="2" key="1">
    <citation type="journal article" date="2022" name="Cell">
        <title>Repeat-based holocentromeres influence genome architecture and karyotype evolution.</title>
        <authorList>
            <person name="Hofstatter P.G."/>
            <person name="Thangavel G."/>
            <person name="Lux T."/>
            <person name="Neumann P."/>
            <person name="Vondrak T."/>
            <person name="Novak P."/>
            <person name="Zhang M."/>
            <person name="Costa L."/>
            <person name="Castellani M."/>
            <person name="Scott A."/>
            <person name="Toegelov H."/>
            <person name="Fuchs J."/>
            <person name="Mata-Sucre Y."/>
            <person name="Dias Y."/>
            <person name="Vanzela A.L.L."/>
            <person name="Huettel B."/>
            <person name="Almeida C.C.S."/>
            <person name="Simkova H."/>
            <person name="Souza G."/>
            <person name="Pedrosa-Harand A."/>
            <person name="Macas J."/>
            <person name="Mayer K.F.X."/>
            <person name="Houben A."/>
            <person name="Marques A."/>
        </authorList>
    </citation>
    <scope>NUCLEOTIDE SEQUENCE</scope>
    <source>
        <strain evidence="2">RhyBre1mFocal</strain>
    </source>
</reference>
<evidence type="ECO:0008006" key="4">
    <source>
        <dbReference type="Google" id="ProtNLM"/>
    </source>
</evidence>
<protein>
    <recommendedName>
        <fullName evidence="4">Chlororespiratory reduction 7</fullName>
    </recommendedName>
</protein>
<organism evidence="2 3">
    <name type="scientific">Rhynchospora breviuscula</name>
    <dbReference type="NCBI Taxonomy" id="2022672"/>
    <lineage>
        <taxon>Eukaryota</taxon>
        <taxon>Viridiplantae</taxon>
        <taxon>Streptophyta</taxon>
        <taxon>Embryophyta</taxon>
        <taxon>Tracheophyta</taxon>
        <taxon>Spermatophyta</taxon>
        <taxon>Magnoliopsida</taxon>
        <taxon>Liliopsida</taxon>
        <taxon>Poales</taxon>
        <taxon>Cyperaceae</taxon>
        <taxon>Cyperoideae</taxon>
        <taxon>Rhynchosporeae</taxon>
        <taxon>Rhynchospora</taxon>
    </lineage>
</organism>
<keyword evidence="3" id="KW-1185">Reference proteome</keyword>
<comment type="caution">
    <text evidence="2">The sequence shown here is derived from an EMBL/GenBank/DDBJ whole genome shotgun (WGS) entry which is preliminary data.</text>
</comment>
<dbReference type="InterPro" id="IPR038150">
    <property type="entry name" value="CRR7-like_sf"/>
</dbReference>
<proteinExistence type="predicted"/>
<sequence length="171" mass="19719">MEYKISGGKTSGCDSLPTDKKRGERRKIGKMKIVQGRAWSLPGQRLPTLHRRILWSSQRPVLQFPFSVAKPQNISKLQLQLCAAGRRRRGYIQSDTYVILEPGKDEEFVSEEELRVRLKGWLERWPGESLPPDLTRFETLDDAVSYLVRSVCELDIDGEVGSVQWYQVRLE</sequence>
<dbReference type="Proteomes" id="UP001151287">
    <property type="component" value="Unassembled WGS sequence"/>
</dbReference>
<dbReference type="Gene3D" id="3.90.940.40">
    <property type="entry name" value="Protein CHLORORESPIRATORY REDUCTION 7"/>
    <property type="match status" value="1"/>
</dbReference>
<dbReference type="EMBL" id="JAMQYH010000005">
    <property type="protein sequence ID" value="KAJ1686899.1"/>
    <property type="molecule type" value="Genomic_DNA"/>
</dbReference>
<evidence type="ECO:0000313" key="2">
    <source>
        <dbReference type="EMBL" id="KAJ1686899.1"/>
    </source>
</evidence>
<dbReference type="OrthoDB" id="1879114at2759"/>
<dbReference type="GO" id="GO:0009570">
    <property type="term" value="C:chloroplast stroma"/>
    <property type="evidence" value="ECO:0007669"/>
    <property type="project" value="TreeGrafter"/>
</dbReference>
<dbReference type="InterPro" id="IPR021954">
    <property type="entry name" value="CRR7"/>
</dbReference>
<dbReference type="PANTHER" id="PTHR36803">
    <property type="entry name" value="PROTEIN CHLORORESPIRATORY REDUCTION 7, CHLOROPLASTIC"/>
    <property type="match status" value="1"/>
</dbReference>
<dbReference type="FunFam" id="3.90.940.40:FF:000001">
    <property type="entry name" value="Protein CHLORORESPIRATORY REDUCTION 7 chloroplastic"/>
    <property type="match status" value="1"/>
</dbReference>